<reference evidence="1" key="1">
    <citation type="journal article" date="2022" name="Int. J. Mol. Sci.">
        <title>Draft Genome of Tanacetum Coccineum: Genomic Comparison of Closely Related Tanacetum-Family Plants.</title>
        <authorList>
            <person name="Yamashiro T."/>
            <person name="Shiraishi A."/>
            <person name="Nakayama K."/>
            <person name="Satake H."/>
        </authorList>
    </citation>
    <scope>NUCLEOTIDE SEQUENCE</scope>
</reference>
<accession>A0ABQ5B8X2</accession>
<comment type="caution">
    <text evidence="1">The sequence shown here is derived from an EMBL/GenBank/DDBJ whole genome shotgun (WGS) entry which is preliminary data.</text>
</comment>
<organism evidence="1 2">
    <name type="scientific">Tanacetum coccineum</name>
    <dbReference type="NCBI Taxonomy" id="301880"/>
    <lineage>
        <taxon>Eukaryota</taxon>
        <taxon>Viridiplantae</taxon>
        <taxon>Streptophyta</taxon>
        <taxon>Embryophyta</taxon>
        <taxon>Tracheophyta</taxon>
        <taxon>Spermatophyta</taxon>
        <taxon>Magnoliopsida</taxon>
        <taxon>eudicotyledons</taxon>
        <taxon>Gunneridae</taxon>
        <taxon>Pentapetalae</taxon>
        <taxon>asterids</taxon>
        <taxon>campanulids</taxon>
        <taxon>Asterales</taxon>
        <taxon>Asteraceae</taxon>
        <taxon>Asteroideae</taxon>
        <taxon>Anthemideae</taxon>
        <taxon>Anthemidinae</taxon>
        <taxon>Tanacetum</taxon>
    </lineage>
</organism>
<dbReference type="Proteomes" id="UP001151760">
    <property type="component" value="Unassembled WGS sequence"/>
</dbReference>
<sequence length="121" mass="13433">MGNAIMKKIMQYYDRKKDPVIASNMLGYAIAKAVKYGIYELIEECILANPGIILSEFEGYTLSHLAIKECQVRVYNLVYQMSSHKAFAASELHGQENALHIAVKLAPSHQLSTITGAALQM</sequence>
<proteinExistence type="predicted"/>
<evidence type="ECO:0000313" key="1">
    <source>
        <dbReference type="EMBL" id="GJT09354.1"/>
    </source>
</evidence>
<protein>
    <recommendedName>
        <fullName evidence="3">Ankyrin repeat protein</fullName>
    </recommendedName>
</protein>
<name>A0ABQ5B8X2_9ASTR</name>
<evidence type="ECO:0000313" key="2">
    <source>
        <dbReference type="Proteomes" id="UP001151760"/>
    </source>
</evidence>
<reference evidence="1" key="2">
    <citation type="submission" date="2022-01" db="EMBL/GenBank/DDBJ databases">
        <authorList>
            <person name="Yamashiro T."/>
            <person name="Shiraishi A."/>
            <person name="Satake H."/>
            <person name="Nakayama K."/>
        </authorList>
    </citation>
    <scope>NUCLEOTIDE SEQUENCE</scope>
</reference>
<evidence type="ECO:0008006" key="3">
    <source>
        <dbReference type="Google" id="ProtNLM"/>
    </source>
</evidence>
<dbReference type="EMBL" id="BQNB010012900">
    <property type="protein sequence ID" value="GJT09354.1"/>
    <property type="molecule type" value="Genomic_DNA"/>
</dbReference>
<keyword evidence="2" id="KW-1185">Reference proteome</keyword>
<gene>
    <name evidence="1" type="ORF">Tco_0856396</name>
</gene>